<feature type="compositionally biased region" description="Low complexity" evidence="1">
    <location>
        <begin position="515"/>
        <end position="527"/>
    </location>
</feature>
<dbReference type="EMBL" id="AMQM01003591">
    <property type="status" value="NOT_ANNOTATED_CDS"/>
    <property type="molecule type" value="Genomic_DNA"/>
</dbReference>
<feature type="region of interest" description="Disordered" evidence="1">
    <location>
        <begin position="515"/>
        <end position="549"/>
    </location>
</feature>
<dbReference type="PROSITE" id="PS01179">
    <property type="entry name" value="PID"/>
    <property type="match status" value="1"/>
</dbReference>
<reference evidence="5" key="1">
    <citation type="submission" date="2012-12" db="EMBL/GenBank/DDBJ databases">
        <authorList>
            <person name="Hellsten U."/>
            <person name="Grimwood J."/>
            <person name="Chapman J.A."/>
            <person name="Shapiro H."/>
            <person name="Aerts A."/>
            <person name="Otillar R.P."/>
            <person name="Terry A.Y."/>
            <person name="Boore J.L."/>
            <person name="Simakov O."/>
            <person name="Marletaz F."/>
            <person name="Cho S.-J."/>
            <person name="Edsinger-Gonzales E."/>
            <person name="Havlak P."/>
            <person name="Kuo D.-H."/>
            <person name="Larsson T."/>
            <person name="Lv J."/>
            <person name="Arendt D."/>
            <person name="Savage R."/>
            <person name="Osoegawa K."/>
            <person name="de Jong P."/>
            <person name="Lindberg D.R."/>
            <person name="Seaver E.C."/>
            <person name="Weisblat D.A."/>
            <person name="Putnam N.H."/>
            <person name="Grigoriev I.V."/>
            <person name="Rokhsar D.S."/>
        </authorList>
    </citation>
    <scope>NUCLEOTIDE SEQUENCE</scope>
</reference>
<dbReference type="eggNOG" id="KOG3535">
    <property type="taxonomic scope" value="Eukaryota"/>
</dbReference>
<evidence type="ECO:0000256" key="1">
    <source>
        <dbReference type="SAM" id="MobiDB-lite"/>
    </source>
</evidence>
<feature type="compositionally biased region" description="Basic and acidic residues" evidence="1">
    <location>
        <begin position="328"/>
        <end position="339"/>
    </location>
</feature>
<dbReference type="KEGG" id="hro:HELRODRAFT_170544"/>
<accession>T1F364</accession>
<feature type="region of interest" description="Disordered" evidence="1">
    <location>
        <begin position="312"/>
        <end position="497"/>
    </location>
</feature>
<reference evidence="4" key="3">
    <citation type="submission" date="2015-06" db="UniProtKB">
        <authorList>
            <consortium name="EnsemblMetazoa"/>
        </authorList>
    </citation>
    <scope>IDENTIFICATION</scope>
</reference>
<dbReference type="EMBL" id="KB096222">
    <property type="protein sequence ID" value="ESO07229.1"/>
    <property type="molecule type" value="Genomic_DNA"/>
</dbReference>
<feature type="compositionally biased region" description="Low complexity" evidence="1">
    <location>
        <begin position="858"/>
        <end position="885"/>
    </location>
</feature>
<feature type="domain" description="PID" evidence="2">
    <location>
        <begin position="25"/>
        <end position="121"/>
    </location>
</feature>
<dbReference type="GeneID" id="20203263"/>
<evidence type="ECO:0000313" key="4">
    <source>
        <dbReference type="EnsemblMetazoa" id="HelroP170544"/>
    </source>
</evidence>
<dbReference type="CTD" id="20203263"/>
<dbReference type="RefSeq" id="XP_009014607.1">
    <property type="nucleotide sequence ID" value="XM_009016359.1"/>
</dbReference>
<feature type="compositionally biased region" description="Basic and acidic residues" evidence="1">
    <location>
        <begin position="397"/>
        <end position="409"/>
    </location>
</feature>
<dbReference type="Pfam" id="PF00640">
    <property type="entry name" value="PID"/>
    <property type="match status" value="1"/>
</dbReference>
<feature type="compositionally biased region" description="Acidic residues" evidence="1">
    <location>
        <begin position="480"/>
        <end position="496"/>
    </location>
</feature>
<feature type="compositionally biased region" description="Polar residues" evidence="1">
    <location>
        <begin position="165"/>
        <end position="176"/>
    </location>
</feature>
<feature type="compositionally biased region" description="Polar residues" evidence="1">
    <location>
        <begin position="264"/>
        <end position="288"/>
    </location>
</feature>
<feature type="region of interest" description="Disordered" evidence="1">
    <location>
        <begin position="1302"/>
        <end position="1330"/>
    </location>
</feature>
<dbReference type="InterPro" id="IPR006020">
    <property type="entry name" value="PTB/PI_dom"/>
</dbReference>
<name>T1F364_HELRO</name>
<dbReference type="OrthoDB" id="10069833at2759"/>
<feature type="compositionally biased region" description="Polar residues" evidence="1">
    <location>
        <begin position="886"/>
        <end position="897"/>
    </location>
</feature>
<dbReference type="InterPro" id="IPR011993">
    <property type="entry name" value="PH-like_dom_sf"/>
</dbReference>
<feature type="compositionally biased region" description="Basic residues" evidence="1">
    <location>
        <begin position="379"/>
        <end position="389"/>
    </location>
</feature>
<dbReference type="InParanoid" id="T1F364"/>
<dbReference type="STRING" id="6412.T1F364"/>
<dbReference type="Proteomes" id="UP000015101">
    <property type="component" value="Unassembled WGS sequence"/>
</dbReference>
<evidence type="ECO:0000259" key="2">
    <source>
        <dbReference type="PROSITE" id="PS01179"/>
    </source>
</evidence>
<keyword evidence="5" id="KW-1185">Reference proteome</keyword>
<dbReference type="PANTHER" id="PTHR47695:SF3">
    <property type="entry name" value="PID DOMAIN-CONTAINING PROTEIN"/>
    <property type="match status" value="1"/>
</dbReference>
<evidence type="ECO:0000313" key="5">
    <source>
        <dbReference type="Proteomes" id="UP000015101"/>
    </source>
</evidence>
<reference evidence="3 5" key="2">
    <citation type="journal article" date="2013" name="Nature">
        <title>Insights into bilaterian evolution from three spiralian genomes.</title>
        <authorList>
            <person name="Simakov O."/>
            <person name="Marletaz F."/>
            <person name="Cho S.J."/>
            <person name="Edsinger-Gonzales E."/>
            <person name="Havlak P."/>
            <person name="Hellsten U."/>
            <person name="Kuo D.H."/>
            <person name="Larsson T."/>
            <person name="Lv J."/>
            <person name="Arendt D."/>
            <person name="Savage R."/>
            <person name="Osoegawa K."/>
            <person name="de Jong P."/>
            <person name="Grimwood J."/>
            <person name="Chapman J.A."/>
            <person name="Shapiro H."/>
            <person name="Aerts A."/>
            <person name="Otillar R.P."/>
            <person name="Terry A.Y."/>
            <person name="Boore J.L."/>
            <person name="Grigoriev I.V."/>
            <person name="Lindberg D.R."/>
            <person name="Seaver E.C."/>
            <person name="Weisblat D.A."/>
            <person name="Putnam N.H."/>
            <person name="Rokhsar D.S."/>
        </authorList>
    </citation>
    <scope>NUCLEOTIDE SEQUENCE</scope>
</reference>
<feature type="region of interest" description="Disordered" evidence="1">
    <location>
        <begin position="241"/>
        <end position="296"/>
    </location>
</feature>
<organism evidence="4 5">
    <name type="scientific">Helobdella robusta</name>
    <name type="common">Californian leech</name>
    <dbReference type="NCBI Taxonomy" id="6412"/>
    <lineage>
        <taxon>Eukaryota</taxon>
        <taxon>Metazoa</taxon>
        <taxon>Spiralia</taxon>
        <taxon>Lophotrochozoa</taxon>
        <taxon>Annelida</taxon>
        <taxon>Clitellata</taxon>
        <taxon>Hirudinea</taxon>
        <taxon>Rhynchobdellida</taxon>
        <taxon>Glossiphoniidae</taxon>
        <taxon>Helobdella</taxon>
    </lineage>
</organism>
<dbReference type="HOGENOM" id="CLU_252455_0_0_1"/>
<feature type="region of interest" description="Disordered" evidence="1">
    <location>
        <begin position="165"/>
        <end position="224"/>
    </location>
</feature>
<feature type="compositionally biased region" description="Low complexity" evidence="1">
    <location>
        <begin position="463"/>
        <end position="477"/>
    </location>
</feature>
<protein>
    <recommendedName>
        <fullName evidence="2">PID domain-containing protein</fullName>
    </recommendedName>
</protein>
<feature type="compositionally biased region" description="Polar residues" evidence="1">
    <location>
        <begin position="1311"/>
        <end position="1324"/>
    </location>
</feature>
<gene>
    <name evidence="4" type="primary">20203263</name>
    <name evidence="3" type="ORF">HELRODRAFT_170544</name>
</gene>
<dbReference type="SUPFAM" id="SSF50729">
    <property type="entry name" value="PH domain-like"/>
    <property type="match status" value="1"/>
</dbReference>
<evidence type="ECO:0000313" key="3">
    <source>
        <dbReference type="EMBL" id="ESO07229.1"/>
    </source>
</evidence>
<dbReference type="PANTHER" id="PTHR47695">
    <property type="entry name" value="PID DOMAIN-CONTAINING PROTEIN"/>
    <property type="match status" value="1"/>
</dbReference>
<sequence length="1431" mass="158753">MASADETSRMFFKSKKDPARFLPPGLSYRGKFIGIENVAEPCGDQLDRLCQVAMAKMKAAIKTIGDHKKKIIINISTDGLKILDDRNEELILEHDLSLISYVTRDVSDSRAFGYSEGIVSHLQELFTYVNECNKQRQQQQQQHQRNIWGITIRKISHSFTSKTATKTLQNIPYPNQTTSSSSPSPLRITDSEKFRRPINTRSSSSSSSSSNQNANSPQGSGLMKSPLFLLAPKKSVSSINSLPVIPSPPESPLSNKAKNKKQNGGRNVDQSLANASNENIVKTNITTRSSSSSIKGKKVFKNRTITSFDESEEFRNFDDDDGDGGDGGGEKSCKGGRSGDDDDDDVGGQHETSSDIIVYRHKLQPIPNINRNFNGSHLHASKKRNRKSKAPTAVLDEFNHEDNTDKGNDNDEFDGVSDDKMHHGDDEDDDDDVDKSHDKNSSSRGNNDKVVINTKPSTYASFNVAGNNNQGNNLPTTKTDDDDDDDVAANDDDDDQNWATFDDSYSFSFANCTTSHNNSSSNDNSNNADDCKMSLNDDDVDQHHQQQQQQHFYNCQNNNHTATTTTTSKTSLSNTKMFLSFGGIDPFLDDPFFTKNMKDFELDSDIYNIAHDLSNFADSNSHDCNDNSWLSTTSNNNNDNEFINTKLSINKEQTNNDLEKTSSNNIINERHLVKTDGSNLYSKPTTTSTSMSSLAATITTISSATASSTSSATTAVTTKWQSAFSATPSASGSFDDVWVDCEQFFNDRPTSTVAATTQLHSSKYNNDNVINTCNGDFFHNSLNDNFNNNNHITTTATATTTSTTITTTNNNNNINDINNNHYNNDDDDSSSGIVLGFDDDFRAVLKSATDESDTHKQNYGSSSSSYNNHNNYNNYSDNYDNNNNNKSTEATTSQQQALDDGDVFNPKVDNFSNKNNNNCCDDLHSSHQQEIDVRRDVNVGTCNEAVDGINDAMRLGNQQCEDSTMYNFNINDGSSAATVGRLTLQEHFIFNRLSQQQQQFLLQHFVGDYTYQFQQLWPLQQQQQQPQLQPQQQQQQLLQQQQYSQQQQILDRRDQFESSSLISTKSTLPAVLQTTVTSPATTVVTSPAATMVTSPAATVVTSSPTTAASLSTTILSDFPSPDIPPPPLPPEILQQPIQTPPPLPPRKPLHQMTLMRQPRKSNNTDINRNDNINTDVMNYSTQTLDRSILQRRGVQHVDGASNINNIGLRFGSGFDHVQPDCKHDENIQQQKQHKNPNLEAQNFTQDNSTQPQAQQFLQRQQRQQLPKKYDVESILKLYGKPFIISKPTISDEPIYGNLSTASYNDKPGYSRSDNVSLNNESSTLNDDDGSVNIMTSSSFLTSPPSSSSSSSSSQISYSCNTPYNIHSSNMMFTHFQTTINIFNITNDNFISNNISNQSLTSSNTSNNSTSNINNNNNINNLSEATTCLIED</sequence>
<dbReference type="GO" id="GO:0005737">
    <property type="term" value="C:cytoplasm"/>
    <property type="evidence" value="ECO:0000318"/>
    <property type="project" value="GO_Central"/>
</dbReference>
<dbReference type="EnsemblMetazoa" id="HelroT170544">
    <property type="protein sequence ID" value="HelroP170544"/>
    <property type="gene ID" value="HelroG170544"/>
</dbReference>
<feature type="region of interest" description="Disordered" evidence="1">
    <location>
        <begin position="848"/>
        <end position="908"/>
    </location>
</feature>
<dbReference type="Gene3D" id="2.30.29.30">
    <property type="entry name" value="Pleckstrin-homology domain (PH domain)/Phosphotyrosine-binding domain (PTB)"/>
    <property type="match status" value="1"/>
</dbReference>
<proteinExistence type="predicted"/>